<protein>
    <submittedName>
        <fullName evidence="11">Nuclear RNA export factor 1</fullName>
    </submittedName>
</protein>
<feature type="domain" description="NTF2" evidence="8">
    <location>
        <begin position="293"/>
        <end position="441"/>
    </location>
</feature>
<evidence type="ECO:0000259" key="8">
    <source>
        <dbReference type="PROSITE" id="PS50177"/>
    </source>
</evidence>
<dbReference type="PANTHER" id="PTHR10662:SF22">
    <property type="entry name" value="NUCLEAR RNA EXPORT FACTOR 1"/>
    <property type="match status" value="1"/>
</dbReference>
<evidence type="ECO:0000259" key="9">
    <source>
        <dbReference type="PROSITE" id="PS51281"/>
    </source>
</evidence>
<dbReference type="InterPro" id="IPR032710">
    <property type="entry name" value="NTF2-like_dom_sf"/>
</dbReference>
<evidence type="ECO:0000256" key="2">
    <source>
        <dbReference type="ARBA" id="ARBA00009285"/>
    </source>
</evidence>
<dbReference type="InterPro" id="IPR001611">
    <property type="entry name" value="Leu-rich_rpt"/>
</dbReference>
<name>A0AAJ7C467_CEPCN</name>
<dbReference type="Gene3D" id="3.80.10.10">
    <property type="entry name" value="Ribonuclease Inhibitor"/>
    <property type="match status" value="1"/>
</dbReference>
<dbReference type="GO" id="GO:0005654">
    <property type="term" value="C:nucleoplasm"/>
    <property type="evidence" value="ECO:0007669"/>
    <property type="project" value="UniProtKB-SubCell"/>
</dbReference>
<reference evidence="11" key="1">
    <citation type="submission" date="2025-08" db="UniProtKB">
        <authorList>
            <consortium name="RefSeq"/>
        </authorList>
    </citation>
    <scope>IDENTIFICATION</scope>
</reference>
<dbReference type="Pfam" id="PF22602">
    <property type="entry name" value="NXF_NTF2"/>
    <property type="match status" value="1"/>
</dbReference>
<dbReference type="GO" id="GO:0003723">
    <property type="term" value="F:RNA binding"/>
    <property type="evidence" value="ECO:0007669"/>
    <property type="project" value="InterPro"/>
</dbReference>
<dbReference type="Gene3D" id="3.30.70.330">
    <property type="match status" value="1"/>
</dbReference>
<evidence type="ECO:0000256" key="6">
    <source>
        <dbReference type="ARBA" id="ARBA00022816"/>
    </source>
</evidence>
<keyword evidence="6" id="KW-0509">mRNA transport</keyword>
<dbReference type="SUPFAM" id="SSF52058">
    <property type="entry name" value="L domain-like"/>
    <property type="match status" value="1"/>
</dbReference>
<dbReference type="SUPFAM" id="SSF54928">
    <property type="entry name" value="RNA-binding domain, RBD"/>
    <property type="match status" value="1"/>
</dbReference>
<dbReference type="Gene3D" id="3.10.450.50">
    <property type="match status" value="1"/>
</dbReference>
<keyword evidence="4" id="KW-0433">Leucine-rich repeat</keyword>
<dbReference type="InterPro" id="IPR005637">
    <property type="entry name" value="TAP_C_dom"/>
</dbReference>
<sequence length="523" mass="60544">MQHNIPITPIQLDSSSAIKITMGGSMFQERSLMGRPDVWHKIQILRGAKYDKEYILKLILNTVEPADLIPVAYQVSGEDTYFIARNCGPALDKLCRCNLIINDPYGDPLVLTIVLAFASIHDVKVNMQSLVLAALNKRYDSKKKRLHLDRFHNDKNLSKTVYCPLSQLRTFCYVLKVAKNALSTFEHLNLQQNELFSLTAIESSNLTFLKSLDLRYNNLLEMDALTPLRSLTITELWLDGNPLCENYSSPIQYIESARKYCPQMSKLDGVSTGAPGMPLTYNSYFINWKMRNLVNQFIKHFFKLYDQEDRAVLQGLYHKDALYSMTLGVASTVASKSNMSQFISHNRNLLKLTDFAKSNQLLFRGPDKILEALRKLPRSQHDKASFRYDLIYDNELYLVVIVEGVFKEDNVNSRVFSFNRTFVLMEGGDYEYNIVNDQYHVDQTLTQEFSEISEQNSDNEYEVTCFSPKERDKMIETLHSVTTMNKDWCRKFLEETSWDIKKSITDFMDRYRLSAIPVEAFWK</sequence>
<evidence type="ECO:0000313" key="10">
    <source>
        <dbReference type="Proteomes" id="UP000694920"/>
    </source>
</evidence>
<dbReference type="SUPFAM" id="SSF54427">
    <property type="entry name" value="NTF2-like"/>
    <property type="match status" value="1"/>
</dbReference>
<evidence type="ECO:0000256" key="5">
    <source>
        <dbReference type="ARBA" id="ARBA00022737"/>
    </source>
</evidence>
<dbReference type="InterPro" id="IPR018222">
    <property type="entry name" value="Nuclear_transport_factor_2_euk"/>
</dbReference>
<dbReference type="RefSeq" id="XP_015601382.1">
    <property type="nucleotide sequence ID" value="XM_015745896.2"/>
</dbReference>
<accession>A0AAJ7C467</accession>
<dbReference type="InterPro" id="IPR032675">
    <property type="entry name" value="LRR_dom_sf"/>
</dbReference>
<dbReference type="KEGG" id="ccin:107270677"/>
<proteinExistence type="inferred from homology"/>
<dbReference type="Pfam" id="PF09162">
    <property type="entry name" value="Tap-RNA_bind"/>
    <property type="match status" value="1"/>
</dbReference>
<dbReference type="PANTHER" id="PTHR10662">
    <property type="entry name" value="NUCLEAR RNA EXPORT FACTOR"/>
    <property type="match status" value="1"/>
</dbReference>
<feature type="domain" description="TAP-C" evidence="9">
    <location>
        <begin position="469"/>
        <end position="523"/>
    </location>
</feature>
<dbReference type="GeneID" id="107270677"/>
<dbReference type="Proteomes" id="UP000694920">
    <property type="component" value="Unplaced"/>
</dbReference>
<dbReference type="InterPro" id="IPR057125">
    <property type="entry name" value="NXF1/2/3/5-like_LRR"/>
</dbReference>
<dbReference type="InterPro" id="IPR035979">
    <property type="entry name" value="RBD_domain_sf"/>
</dbReference>
<dbReference type="GO" id="GO:0016973">
    <property type="term" value="P:poly(A)+ mRNA export from nucleus"/>
    <property type="evidence" value="ECO:0007669"/>
    <property type="project" value="TreeGrafter"/>
</dbReference>
<evidence type="ECO:0000256" key="7">
    <source>
        <dbReference type="ARBA" id="ARBA00023242"/>
    </source>
</evidence>
<dbReference type="InterPro" id="IPR009060">
    <property type="entry name" value="UBA-like_sf"/>
</dbReference>
<dbReference type="InterPro" id="IPR030217">
    <property type="entry name" value="NXF_fam"/>
</dbReference>
<dbReference type="InterPro" id="IPR002075">
    <property type="entry name" value="NTF2_dom"/>
</dbReference>
<dbReference type="InterPro" id="IPR012677">
    <property type="entry name" value="Nucleotide-bd_a/b_plait_sf"/>
</dbReference>
<dbReference type="PROSITE" id="PS51450">
    <property type="entry name" value="LRR"/>
    <property type="match status" value="1"/>
</dbReference>
<keyword evidence="7" id="KW-0539">Nucleus</keyword>
<dbReference type="Pfam" id="PF03943">
    <property type="entry name" value="TAP_C"/>
    <property type="match status" value="1"/>
</dbReference>
<evidence type="ECO:0000256" key="1">
    <source>
        <dbReference type="ARBA" id="ARBA00004642"/>
    </source>
</evidence>
<dbReference type="AlphaFoldDB" id="A0AAJ7C467"/>
<dbReference type="Gene3D" id="1.10.8.10">
    <property type="entry name" value="DNA helicase RuvA subunit, C-terminal domain"/>
    <property type="match status" value="1"/>
</dbReference>
<dbReference type="SUPFAM" id="SSF46934">
    <property type="entry name" value="UBA-like"/>
    <property type="match status" value="1"/>
</dbReference>
<dbReference type="GO" id="GO:0005737">
    <property type="term" value="C:cytoplasm"/>
    <property type="evidence" value="ECO:0007669"/>
    <property type="project" value="InterPro"/>
</dbReference>
<evidence type="ECO:0000256" key="3">
    <source>
        <dbReference type="ARBA" id="ARBA00022448"/>
    </source>
</evidence>
<evidence type="ECO:0000256" key="4">
    <source>
        <dbReference type="ARBA" id="ARBA00022614"/>
    </source>
</evidence>
<comment type="similarity">
    <text evidence="2">Belongs to the NXF family.</text>
</comment>
<comment type="subcellular location">
    <subcellularLocation>
        <location evidence="1">Nucleus</location>
        <location evidence="1">Nucleoplasm</location>
    </subcellularLocation>
</comment>
<gene>
    <name evidence="11" type="primary">LOC107270677</name>
</gene>
<keyword evidence="5" id="KW-0677">Repeat</keyword>
<keyword evidence="3" id="KW-0813">Transport</keyword>
<dbReference type="PROSITE" id="PS51281">
    <property type="entry name" value="TAP_C"/>
    <property type="match status" value="1"/>
</dbReference>
<dbReference type="Pfam" id="PF24048">
    <property type="entry name" value="LRR_NXF1-5"/>
    <property type="match status" value="1"/>
</dbReference>
<keyword evidence="10" id="KW-1185">Reference proteome</keyword>
<dbReference type="PROSITE" id="PS50177">
    <property type="entry name" value="NTF2_DOMAIN"/>
    <property type="match status" value="1"/>
</dbReference>
<organism evidence="10 11">
    <name type="scientific">Cephus cinctus</name>
    <name type="common">Wheat stem sawfly</name>
    <dbReference type="NCBI Taxonomy" id="211228"/>
    <lineage>
        <taxon>Eukaryota</taxon>
        <taxon>Metazoa</taxon>
        <taxon>Ecdysozoa</taxon>
        <taxon>Arthropoda</taxon>
        <taxon>Hexapoda</taxon>
        <taxon>Insecta</taxon>
        <taxon>Pterygota</taxon>
        <taxon>Neoptera</taxon>
        <taxon>Endopterygota</taxon>
        <taxon>Hymenoptera</taxon>
        <taxon>Cephoidea</taxon>
        <taxon>Cephidae</taxon>
        <taxon>Cephus</taxon>
    </lineage>
</organism>
<evidence type="ECO:0000313" key="11">
    <source>
        <dbReference type="RefSeq" id="XP_015601382.1"/>
    </source>
</evidence>
<dbReference type="InterPro" id="IPR015245">
    <property type="entry name" value="Tap_RNA-bd"/>
</dbReference>